<dbReference type="Proteomes" id="UP000515123">
    <property type="component" value="Unplaced"/>
</dbReference>
<evidence type="ECO:0000313" key="3">
    <source>
        <dbReference type="RefSeq" id="XP_020080377.1"/>
    </source>
</evidence>
<reference evidence="3" key="2">
    <citation type="submission" date="2025-08" db="UniProtKB">
        <authorList>
            <consortium name="RefSeq"/>
        </authorList>
    </citation>
    <scope>IDENTIFICATION</scope>
    <source>
        <tissue evidence="3">Leaf</tissue>
    </source>
</reference>
<evidence type="ECO:0000256" key="1">
    <source>
        <dbReference type="SAM" id="MobiDB-lite"/>
    </source>
</evidence>
<proteinExistence type="predicted"/>
<organism evidence="2 3">
    <name type="scientific">Ananas comosus</name>
    <name type="common">Pineapple</name>
    <name type="synonym">Ananas ananas</name>
    <dbReference type="NCBI Taxonomy" id="4615"/>
    <lineage>
        <taxon>Eukaryota</taxon>
        <taxon>Viridiplantae</taxon>
        <taxon>Streptophyta</taxon>
        <taxon>Embryophyta</taxon>
        <taxon>Tracheophyta</taxon>
        <taxon>Spermatophyta</taxon>
        <taxon>Magnoliopsida</taxon>
        <taxon>Liliopsida</taxon>
        <taxon>Poales</taxon>
        <taxon>Bromeliaceae</taxon>
        <taxon>Bromelioideae</taxon>
        <taxon>Ananas</taxon>
    </lineage>
</organism>
<accession>A0A6P5EB70</accession>
<reference evidence="2" key="1">
    <citation type="journal article" date="2015" name="Nat. Genet.">
        <title>The pineapple genome and the evolution of CAM photosynthesis.</title>
        <authorList>
            <person name="Ming R."/>
            <person name="VanBuren R."/>
            <person name="Wai C.M."/>
            <person name="Tang H."/>
            <person name="Schatz M.C."/>
            <person name="Bowers J.E."/>
            <person name="Lyons E."/>
            <person name="Wang M.L."/>
            <person name="Chen J."/>
            <person name="Biggers E."/>
            <person name="Zhang J."/>
            <person name="Huang L."/>
            <person name="Zhang L."/>
            <person name="Miao W."/>
            <person name="Zhang J."/>
            <person name="Ye Z."/>
            <person name="Miao C."/>
            <person name="Lin Z."/>
            <person name="Wang H."/>
            <person name="Zhou H."/>
            <person name="Yim W.C."/>
            <person name="Priest H.D."/>
            <person name="Zheng C."/>
            <person name="Woodhouse M."/>
            <person name="Edger P.P."/>
            <person name="Guyot R."/>
            <person name="Guo H.B."/>
            <person name="Guo H."/>
            <person name="Zheng G."/>
            <person name="Singh R."/>
            <person name="Sharma A."/>
            <person name="Min X."/>
            <person name="Zheng Y."/>
            <person name="Lee H."/>
            <person name="Gurtowski J."/>
            <person name="Sedlazeck F.J."/>
            <person name="Harkess A."/>
            <person name="McKain M.R."/>
            <person name="Liao Z."/>
            <person name="Fang J."/>
            <person name="Liu J."/>
            <person name="Zhang X."/>
            <person name="Zhang Q."/>
            <person name="Hu W."/>
            <person name="Qin Y."/>
            <person name="Wang K."/>
            <person name="Chen L.Y."/>
            <person name="Shirley N."/>
            <person name="Lin Y.R."/>
            <person name="Liu L.Y."/>
            <person name="Hernandez A.G."/>
            <person name="Wright C.L."/>
            <person name="Bulone V."/>
            <person name="Tuskan G.A."/>
            <person name="Heath K."/>
            <person name="Zee F."/>
            <person name="Moore P.H."/>
            <person name="Sunkar R."/>
            <person name="Leebens-Mack J.H."/>
            <person name="Mockler T."/>
            <person name="Bennetzen J.L."/>
            <person name="Freeling M."/>
            <person name="Sankoff D."/>
            <person name="Paterson A.H."/>
            <person name="Zhu X."/>
            <person name="Yang X."/>
            <person name="Smith J.A."/>
            <person name="Cushman J.C."/>
            <person name="Paull R.E."/>
            <person name="Yu Q."/>
        </authorList>
    </citation>
    <scope>NUCLEOTIDE SEQUENCE [LARGE SCALE GENOMIC DNA]</scope>
    <source>
        <strain evidence="2">cv. F153</strain>
    </source>
</reference>
<feature type="region of interest" description="Disordered" evidence="1">
    <location>
        <begin position="1"/>
        <end position="20"/>
    </location>
</feature>
<evidence type="ECO:0000313" key="2">
    <source>
        <dbReference type="Proteomes" id="UP000515123"/>
    </source>
</evidence>
<protein>
    <submittedName>
        <fullName evidence="3">Uncharacterized protein LOC109704052</fullName>
    </submittedName>
</protein>
<dbReference type="AlphaFoldDB" id="A0A6P5EB70"/>
<keyword evidence="2" id="KW-1185">Reference proteome</keyword>
<gene>
    <name evidence="3" type="primary">LOC109704052</name>
</gene>
<sequence>MASSYTMCSARLSPSPSPPLSSHGVVVALLPSPPMASLSFASSISLSNLPLPLRTHHHPPPTPPTPTAPTLFAAAAYGAKPYKGSVKRLWSPRGKKSVKRKRKKKQQLRLSKMVGPFIRSLLRGLIWLGNYNSRADFKKLLVALCYGEKNPIFLVIFLDLVRRMRRLVKLLV</sequence>
<dbReference type="GeneID" id="109704052"/>
<dbReference type="RefSeq" id="XP_020080377.1">
    <property type="nucleotide sequence ID" value="XM_020224788.1"/>
</dbReference>
<name>A0A6P5EB70_ANACO</name>